<dbReference type="Gene3D" id="2.60.40.1930">
    <property type="match status" value="1"/>
</dbReference>
<evidence type="ECO:0000313" key="3">
    <source>
        <dbReference type="Proteomes" id="UP000613193"/>
    </source>
</evidence>
<dbReference type="RefSeq" id="WP_200065811.1">
    <property type="nucleotide sequence ID" value="NZ_JAEHFW010000001.1"/>
</dbReference>
<keyword evidence="3" id="KW-1185">Reference proteome</keyword>
<dbReference type="EMBL" id="JAEHFW010000001">
    <property type="protein sequence ID" value="MBK0379379.1"/>
    <property type="molecule type" value="Genomic_DNA"/>
</dbReference>
<dbReference type="PROSITE" id="PS52016">
    <property type="entry name" value="TONB_DEPENDENT_REC_3"/>
    <property type="match status" value="1"/>
</dbReference>
<organism evidence="2 3">
    <name type="scientific">Mucilaginibacter segetis</name>
    <dbReference type="NCBI Taxonomy" id="2793071"/>
    <lineage>
        <taxon>Bacteria</taxon>
        <taxon>Pseudomonadati</taxon>
        <taxon>Bacteroidota</taxon>
        <taxon>Sphingobacteriia</taxon>
        <taxon>Sphingobacteriales</taxon>
        <taxon>Sphingobacteriaceae</taxon>
        <taxon>Mucilaginibacter</taxon>
    </lineage>
</organism>
<dbReference type="AlphaFoldDB" id="A0A934PSQ8"/>
<comment type="caution">
    <text evidence="2">The sequence shown here is derived from an EMBL/GenBank/DDBJ whole genome shotgun (WGS) entry which is preliminary data.</text>
</comment>
<keyword evidence="1" id="KW-1134">Transmembrane beta strand</keyword>
<dbReference type="Proteomes" id="UP000613193">
    <property type="component" value="Unassembled WGS sequence"/>
</dbReference>
<keyword evidence="1" id="KW-0998">Cell outer membrane</keyword>
<dbReference type="Gene3D" id="2.170.130.10">
    <property type="entry name" value="TonB-dependent receptor, plug domain"/>
    <property type="match status" value="1"/>
</dbReference>
<accession>A0A934PSQ8</accession>
<proteinExistence type="inferred from homology"/>
<comment type="similarity">
    <text evidence="1">Belongs to the TonB-dependent receptor family.</text>
</comment>
<evidence type="ECO:0000256" key="1">
    <source>
        <dbReference type="PROSITE-ProRule" id="PRU01360"/>
    </source>
</evidence>
<gene>
    <name evidence="2" type="ORF">I5M19_08680</name>
</gene>
<evidence type="ECO:0000313" key="2">
    <source>
        <dbReference type="EMBL" id="MBK0379379.1"/>
    </source>
</evidence>
<comment type="subcellular location">
    <subcellularLocation>
        <location evidence="1">Cell outer membrane</location>
        <topology evidence="1">Multi-pass membrane protein</topology>
    </subcellularLocation>
</comment>
<dbReference type="InterPro" id="IPR039426">
    <property type="entry name" value="TonB-dep_rcpt-like"/>
</dbReference>
<dbReference type="GO" id="GO:0009279">
    <property type="term" value="C:cell outer membrane"/>
    <property type="evidence" value="ECO:0007669"/>
    <property type="project" value="UniProtKB-SubCell"/>
</dbReference>
<keyword evidence="1" id="KW-0812">Transmembrane</keyword>
<protein>
    <recommendedName>
        <fullName evidence="4">TonB-dependent receptor plug domain-containing protein</fullName>
    </recommendedName>
</protein>
<reference evidence="2" key="1">
    <citation type="submission" date="2020-12" db="EMBL/GenBank/DDBJ databases">
        <title>Bacterial novel species Mucilaginibacter sp. SD-g isolated from soil.</title>
        <authorList>
            <person name="Jung H.-Y."/>
        </authorList>
    </citation>
    <scope>NUCLEOTIDE SEQUENCE</scope>
    <source>
        <strain evidence="2">SD-g</strain>
    </source>
</reference>
<name>A0A934PSQ8_9SPHI</name>
<sequence>MKKAYLSGIFLTLIALSSFITDGDWLTGILSRLNSRREQYPQEKVYMHFDKPYYIIGEDIWFKAYIVNAERNELSALSKILYVDLIDDQDSIKKTVVLPIVNGLTNGDIKLTDSLVHPGNYHIKAYTRWMQNFSSDFIFDKKIFIGDARTETSVLADAKFTFDDKHHLQAVVAYKKLEDKTPVTNKQVTYTLNYKGQPIANGKTVTNNRGLIDISIRLRQDYRVEDLYLKTAIPSNTGIEIDRDFAVYDLDKAVDVQFFPEGGDLVAGLRSKVGFKATIPGGRSANITGYIVDQNINKKVAVFTTVHAGMGVFALQPLAGHTYVAVVENKSGKSTNYQLPAVKNSGYVFSVNHTSDDSVTVRVETTEDFITGQKIALIVQQNDVVKYAAKIKIDQPSVGSRLANINFSTGITQFTLLSPDGSPIAERLIFIDRHDQLNLKITSDKKVYNKHEKVDISLSVKNNNMAAAGNFSVAVVDAGKIDMDEDKVTSIYSDLLLTSDLRGYIEDPNYYFTNITQDKASQLDNLLLTQGWRRFKWTDINNATVPAIIKYQPSKSFQVSGKITSLNDKPIPYGKITLFANTVAGPITLDTIANEDGKFLIDGLEFMGIIKFVVKATNAKDRKNVKILLNNRPLPAYLPEIFKSDEVFTISAINYLRSTQKDLDENNIVLPAKTRMLKEVKIKGKLFPDPDAIANSSKLGSGTADIVIKKEKIAQYPSLIYSFYGLAGLEVDPKTQTVYRIGRVVSLTKPGGEPMAIFLDGVKIGSDMLKEIQPESVEGIEIFKSLASTAIYGSDGYWGVIQITTKVGNSASYFPPITNVSHIKVQGYSIQREFYSPVFKTQEDNKRDDVRSTIYWNPNINTDKDGKADFSFYTANAPATYKVIIEGLDYEGHLAHQTYSFEVK</sequence>
<keyword evidence="1" id="KW-0472">Membrane</keyword>
<dbReference type="SUPFAM" id="SSF56935">
    <property type="entry name" value="Porins"/>
    <property type="match status" value="1"/>
</dbReference>
<evidence type="ECO:0008006" key="4">
    <source>
        <dbReference type="Google" id="ProtNLM"/>
    </source>
</evidence>
<dbReference type="InterPro" id="IPR037066">
    <property type="entry name" value="Plug_dom_sf"/>
</dbReference>
<keyword evidence="1" id="KW-0813">Transport</keyword>